<protein>
    <submittedName>
        <fullName evidence="1">Uncharacterized protein</fullName>
    </submittedName>
</protein>
<gene>
    <name evidence="1" type="ORF">GCK32_020641</name>
</gene>
<accession>A0AAN8F1H5</accession>
<name>A0AAN8F1H5_TRICO</name>
<organism evidence="1 2">
    <name type="scientific">Trichostrongylus colubriformis</name>
    <name type="common">Black scour worm</name>
    <dbReference type="NCBI Taxonomy" id="6319"/>
    <lineage>
        <taxon>Eukaryota</taxon>
        <taxon>Metazoa</taxon>
        <taxon>Ecdysozoa</taxon>
        <taxon>Nematoda</taxon>
        <taxon>Chromadorea</taxon>
        <taxon>Rhabditida</taxon>
        <taxon>Rhabditina</taxon>
        <taxon>Rhabditomorpha</taxon>
        <taxon>Strongyloidea</taxon>
        <taxon>Trichostrongylidae</taxon>
        <taxon>Trichostrongylus</taxon>
    </lineage>
</organism>
<evidence type="ECO:0000313" key="2">
    <source>
        <dbReference type="Proteomes" id="UP001331761"/>
    </source>
</evidence>
<evidence type="ECO:0000313" key="1">
    <source>
        <dbReference type="EMBL" id="KAK5971486.1"/>
    </source>
</evidence>
<dbReference type="EMBL" id="WIXE01017724">
    <property type="protein sequence ID" value="KAK5971486.1"/>
    <property type="molecule type" value="Genomic_DNA"/>
</dbReference>
<dbReference type="Proteomes" id="UP001331761">
    <property type="component" value="Unassembled WGS sequence"/>
</dbReference>
<keyword evidence="2" id="KW-1185">Reference proteome</keyword>
<proteinExistence type="predicted"/>
<reference evidence="1 2" key="1">
    <citation type="submission" date="2019-10" db="EMBL/GenBank/DDBJ databases">
        <title>Assembly and Annotation for the nematode Trichostrongylus colubriformis.</title>
        <authorList>
            <person name="Martin J."/>
        </authorList>
    </citation>
    <scope>NUCLEOTIDE SEQUENCE [LARGE SCALE GENOMIC DNA]</scope>
    <source>
        <strain evidence="1">G859</strain>
        <tissue evidence="1">Whole worm</tissue>
    </source>
</reference>
<comment type="caution">
    <text evidence="1">The sequence shown here is derived from an EMBL/GenBank/DDBJ whole genome shotgun (WGS) entry which is preliminary data.</text>
</comment>
<dbReference type="AlphaFoldDB" id="A0AAN8F1H5"/>
<sequence>MYVARGFTCVRDTPAKEKRSHESPKLFVILDFTSCYSDDMFHSVLCEPYSQYLDIRELEKAQTQCIVNYLPHPEKSIHLLNYMFCFLDDHLSTTANSESYKVLWKSAFGHLSFQPVFPAKLVCNSR</sequence>